<dbReference type="GO" id="GO:0009007">
    <property type="term" value="F:site-specific DNA-methyltransferase (adenine-specific) activity"/>
    <property type="evidence" value="ECO:0007669"/>
    <property type="project" value="UniProtKB-EC"/>
</dbReference>
<dbReference type="InterPro" id="IPR050953">
    <property type="entry name" value="N4_N6_ade-DNA_methylase"/>
</dbReference>
<dbReference type="EMBL" id="FNXG01000001">
    <property type="protein sequence ID" value="SEH60753.1"/>
    <property type="molecule type" value="Genomic_DNA"/>
</dbReference>
<feature type="domain" description="Type II methyltransferase M.TaqI-like" evidence="7">
    <location>
        <begin position="143"/>
        <end position="246"/>
    </location>
</feature>
<dbReference type="GO" id="GO:0032259">
    <property type="term" value="P:methylation"/>
    <property type="evidence" value="ECO:0007669"/>
    <property type="project" value="UniProtKB-KW"/>
</dbReference>
<accession>A0A1H6JES7</accession>
<dbReference type="SUPFAM" id="SSF53335">
    <property type="entry name" value="S-adenosyl-L-methionine-dependent methyltransferases"/>
    <property type="match status" value="1"/>
</dbReference>
<dbReference type="PRINTS" id="PR00507">
    <property type="entry name" value="N12N6MTFRASE"/>
</dbReference>
<dbReference type="GO" id="GO:0003676">
    <property type="term" value="F:nucleic acid binding"/>
    <property type="evidence" value="ECO:0007669"/>
    <property type="project" value="InterPro"/>
</dbReference>
<protein>
    <recommendedName>
        <fullName evidence="2">site-specific DNA-methyltransferase (adenine-specific)</fullName>
        <ecNumber evidence="2">2.1.1.72</ecNumber>
    </recommendedName>
</protein>
<dbReference type="GO" id="GO:0006304">
    <property type="term" value="P:DNA modification"/>
    <property type="evidence" value="ECO:0007669"/>
    <property type="project" value="InterPro"/>
</dbReference>
<name>A0A1H6JES7_9RHOB</name>
<dbReference type="PANTHER" id="PTHR33841:SF5">
    <property type="entry name" value="DNA METHYLASE (MODIFICATION METHYLASE) (METHYLTRANSFERASE)-RELATED"/>
    <property type="match status" value="1"/>
</dbReference>
<dbReference type="EC" id="2.1.1.72" evidence="2"/>
<evidence type="ECO:0000256" key="1">
    <source>
        <dbReference type="ARBA" id="ARBA00006594"/>
    </source>
</evidence>
<evidence type="ECO:0000313" key="8">
    <source>
        <dbReference type="EMBL" id="SEH60753.1"/>
    </source>
</evidence>
<evidence type="ECO:0000256" key="4">
    <source>
        <dbReference type="ARBA" id="ARBA00022679"/>
    </source>
</evidence>
<comment type="similarity">
    <text evidence="1">Belongs to the N(4)/N(6)-methyltransferase family.</text>
</comment>
<keyword evidence="3" id="KW-0489">Methyltransferase</keyword>
<keyword evidence="9" id="KW-1185">Reference proteome</keyword>
<dbReference type="InterPro" id="IPR029063">
    <property type="entry name" value="SAM-dependent_MTases_sf"/>
</dbReference>
<evidence type="ECO:0000256" key="6">
    <source>
        <dbReference type="ARBA" id="ARBA00047942"/>
    </source>
</evidence>
<reference evidence="9" key="1">
    <citation type="submission" date="2016-10" db="EMBL/GenBank/DDBJ databases">
        <authorList>
            <person name="Varghese N."/>
            <person name="Submissions S."/>
        </authorList>
    </citation>
    <scope>NUCLEOTIDE SEQUENCE [LARGE SCALE GENOMIC DNA]</scope>
    <source>
        <strain evidence="9">DSM 11593</strain>
    </source>
</reference>
<dbReference type="InterPro" id="IPR002052">
    <property type="entry name" value="DNA_methylase_N6_adenine_CS"/>
</dbReference>
<gene>
    <name evidence="8" type="ORF">SAMN04488075_0330</name>
</gene>
<sequence length="570" mass="64209">MTVSLALQPAFGGLCPVTQAVEELATGGGIEERGAIFTKREVVEFILDLTGYTESAPLTKFRLLEPSFGNGDFLLPAINRLLAAAARDGQLTFEALAPAICAVELHRTTFEATRALLTQTLIKGGLSRQEAARLCSIWLIQGDFLLANLPNEFTHVVGNPPYVRQESVPAALINEYRKRFQTIYDRADIYVPFIERSLTLLARGGRLGFICADRWMKNKYGKKLRKLVSENYALTTYVDMYGVDAFHVEVNAYPAIAIIERSRCNKTRVFPRPPLDAQTLKTIAADLTASKLPKASEVREIENVTVGDEPWVLESFDELALVRRLEAQFPALEDAGCKVGIGVATGADNAFIGDLDALDVESSRKLPLVMTRDIRNGYVAWCGKGIINPFGKDGKLVNLEDFPRLNAYLKARKNQIAGRHVAEKNPRNWYRTIDRIYPELARREKLLIPDIKGDASIVYECGKLYPHHNLYYIISDEWDIHALQAVMRSGIARLFVALYCTRMRGGYLRFQAQYLRKIRIPKWSDVSEDLRQRLADYAETNNRHALNEIISELYGLDPHELKLIEGKIEE</sequence>
<dbReference type="PROSITE" id="PS00092">
    <property type="entry name" value="N6_MTASE"/>
    <property type="match status" value="1"/>
</dbReference>
<keyword evidence="5" id="KW-0949">S-adenosyl-L-methionine</keyword>
<organism evidence="8 9">
    <name type="scientific">Paracoccus alkenifer</name>
    <dbReference type="NCBI Taxonomy" id="65735"/>
    <lineage>
        <taxon>Bacteria</taxon>
        <taxon>Pseudomonadati</taxon>
        <taxon>Pseudomonadota</taxon>
        <taxon>Alphaproteobacteria</taxon>
        <taxon>Rhodobacterales</taxon>
        <taxon>Paracoccaceae</taxon>
        <taxon>Paracoccus</taxon>
    </lineage>
</organism>
<dbReference type="Proteomes" id="UP000199125">
    <property type="component" value="Unassembled WGS sequence"/>
</dbReference>
<evidence type="ECO:0000259" key="7">
    <source>
        <dbReference type="Pfam" id="PF07669"/>
    </source>
</evidence>
<evidence type="ECO:0000256" key="5">
    <source>
        <dbReference type="ARBA" id="ARBA00022691"/>
    </source>
</evidence>
<evidence type="ECO:0000256" key="3">
    <source>
        <dbReference type="ARBA" id="ARBA00022603"/>
    </source>
</evidence>
<keyword evidence="4" id="KW-0808">Transferase</keyword>
<evidence type="ECO:0000256" key="2">
    <source>
        <dbReference type="ARBA" id="ARBA00011900"/>
    </source>
</evidence>
<dbReference type="STRING" id="65735.SAMN04488075_0330"/>
<dbReference type="InterPro" id="IPR011639">
    <property type="entry name" value="MethylTrfase_TaqI-like_dom"/>
</dbReference>
<dbReference type="Pfam" id="PF07669">
    <property type="entry name" value="Eco57I"/>
    <property type="match status" value="1"/>
</dbReference>
<dbReference type="RefSeq" id="WP_090844605.1">
    <property type="nucleotide sequence ID" value="NZ_FNXG01000001.1"/>
</dbReference>
<dbReference type="PANTHER" id="PTHR33841">
    <property type="entry name" value="DNA METHYLTRANSFERASE YEEA-RELATED"/>
    <property type="match status" value="1"/>
</dbReference>
<dbReference type="OrthoDB" id="9806213at2"/>
<comment type="catalytic activity">
    <reaction evidence="6">
        <text>a 2'-deoxyadenosine in DNA + S-adenosyl-L-methionine = an N(6)-methyl-2'-deoxyadenosine in DNA + S-adenosyl-L-homocysteine + H(+)</text>
        <dbReference type="Rhea" id="RHEA:15197"/>
        <dbReference type="Rhea" id="RHEA-COMP:12418"/>
        <dbReference type="Rhea" id="RHEA-COMP:12419"/>
        <dbReference type="ChEBI" id="CHEBI:15378"/>
        <dbReference type="ChEBI" id="CHEBI:57856"/>
        <dbReference type="ChEBI" id="CHEBI:59789"/>
        <dbReference type="ChEBI" id="CHEBI:90615"/>
        <dbReference type="ChEBI" id="CHEBI:90616"/>
        <dbReference type="EC" id="2.1.1.72"/>
    </reaction>
</comment>
<evidence type="ECO:0000313" key="9">
    <source>
        <dbReference type="Proteomes" id="UP000199125"/>
    </source>
</evidence>
<proteinExistence type="inferred from homology"/>
<dbReference type="AlphaFoldDB" id="A0A1H6JES7"/>
<dbReference type="Gene3D" id="3.40.50.150">
    <property type="entry name" value="Vaccinia Virus protein VP39"/>
    <property type="match status" value="1"/>
</dbReference>